<dbReference type="SUPFAM" id="SSF52540">
    <property type="entry name" value="P-loop containing nucleoside triphosphate hydrolases"/>
    <property type="match status" value="1"/>
</dbReference>
<sequence>MSSQIYNWQSMLPVVLEVAADGKPHHRSEYKEAVRLVSERDFGDEAYRKLATKLAYEDRAGWAIWELRRSGLLSSNDRGVTQITPEGIEWLKDNPYPLSREQQREFVKLRDRVLEAKGTIEKSSSDDDADEPETSDDYVWVLRAGKDGVREKRALQENLGLPGLYYSEEVENAETLDEIKKAMRATYPEWKRGQINTQAGQLYRFRTKLQVGDIVLMPSNHVHGAVYHGTVTGPVTIDRSEPDVEAHLRVPIEWSDEPFRRDELGIDLRRSITSLLTISQVKRNNAHERFLSVIDGSGDPDFNVQDFSPAESFTLDWISFNREFAERLLSYRHDRTALLDTLREAARLSERPSLFNMLWEWSTENGKEEATDIDPFTVYALINRSLTMSNKEAIYRGLKEAFDISAEVPSSVDGLPVRNNLSARFESKNSDPGNTSFYDDIWELFEAALRFNPREKHGHSRGDFINAYDTAVKDRSQVAYTMGLFWIRPETFMALDRRNADFLKSEDGMGIDIIGTVTDGASYLAALSDVSDWLADSTIDPPTFAGLSATAFQFAQTEEETPAESEPEELAEGAQETYSVQNILNAGCFLNRKQLETILRRWREKKNLILQGPPGTGKTWLGRKLAYAMLEDSSDETITAVQFHPSTSYEDFIEGFRPASDGHLRLQPGPFLKAVRAASDDEGRKHFIIIEEINRGNPAQIFGEMLTLLEADKRNSENALTTIYSPDSEPIYLPENLYVIGTMNQADRSLAMVDMALRRRFAFVDLQPQFNERWLHFCSTECGYDRETLATIGMKLAALNDRIANDVNLGRDYGVGHSFVTPRKSSKPLSEDETRKWFDAIIDTDLAPLLREYWYDQPEVLEEALRELRA</sequence>
<feature type="domain" description="AAA+ ATPase" evidence="1">
    <location>
        <begin position="604"/>
        <end position="767"/>
    </location>
</feature>
<dbReference type="CDD" id="cd00009">
    <property type="entry name" value="AAA"/>
    <property type="match status" value="1"/>
</dbReference>
<dbReference type="PANTHER" id="PTHR37291:SF1">
    <property type="entry name" value="TYPE IV METHYL-DIRECTED RESTRICTION ENZYME ECOKMCRB SUBUNIT"/>
    <property type="match status" value="1"/>
</dbReference>
<dbReference type="InterPro" id="IPR052934">
    <property type="entry name" value="Methyl-DNA_Rec/Restrict_Enz"/>
</dbReference>
<dbReference type="Pfam" id="PF07728">
    <property type="entry name" value="AAA_5"/>
    <property type="match status" value="1"/>
</dbReference>
<dbReference type="Gene3D" id="3.40.50.300">
    <property type="entry name" value="P-loop containing nucleotide triphosphate hydrolases"/>
    <property type="match status" value="1"/>
</dbReference>
<protein>
    <submittedName>
        <fullName evidence="2">ATPase AAA</fullName>
        <ecNumber evidence="2">3.1.21.-</ecNumber>
    </submittedName>
</protein>
<dbReference type="EMBL" id="UFXP01000001">
    <property type="protein sequence ID" value="STC78786.1"/>
    <property type="molecule type" value="Genomic_DNA"/>
</dbReference>
<keyword evidence="2" id="KW-0378">Hydrolase</keyword>
<dbReference type="SMART" id="SM00382">
    <property type="entry name" value="AAA"/>
    <property type="match status" value="1"/>
</dbReference>
<dbReference type="InterPro" id="IPR011704">
    <property type="entry name" value="ATPase_dyneun-rel_AAA"/>
</dbReference>
<name>A0A376CZQ4_9CORY</name>
<dbReference type="Pfam" id="PF14338">
    <property type="entry name" value="Mrr_N"/>
    <property type="match status" value="1"/>
</dbReference>
<organism evidence="2 3">
    <name type="scientific">Corynebacterium minutissimum</name>
    <dbReference type="NCBI Taxonomy" id="38301"/>
    <lineage>
        <taxon>Bacteria</taxon>
        <taxon>Bacillati</taxon>
        <taxon>Actinomycetota</taxon>
        <taxon>Actinomycetes</taxon>
        <taxon>Mycobacteriales</taxon>
        <taxon>Corynebacteriaceae</taxon>
        <taxon>Corynebacterium</taxon>
    </lineage>
</organism>
<dbReference type="GO" id="GO:0005524">
    <property type="term" value="F:ATP binding"/>
    <property type="evidence" value="ECO:0007669"/>
    <property type="project" value="InterPro"/>
</dbReference>
<dbReference type="InterPro" id="IPR025745">
    <property type="entry name" value="Mrr-like_N_dom"/>
</dbReference>
<dbReference type="REBASE" id="430772">
    <property type="entry name" value="Cmi10289McrBCP"/>
</dbReference>
<dbReference type="GO" id="GO:0016887">
    <property type="term" value="F:ATP hydrolysis activity"/>
    <property type="evidence" value="ECO:0007669"/>
    <property type="project" value="InterPro"/>
</dbReference>
<evidence type="ECO:0000313" key="3">
    <source>
        <dbReference type="Proteomes" id="UP000254287"/>
    </source>
</evidence>
<dbReference type="Proteomes" id="UP000254287">
    <property type="component" value="Unassembled WGS sequence"/>
</dbReference>
<dbReference type="AlphaFoldDB" id="A0A376CZQ4"/>
<dbReference type="InterPro" id="IPR027417">
    <property type="entry name" value="P-loop_NTPase"/>
</dbReference>
<gene>
    <name evidence="2" type="primary">mcrB</name>
    <name evidence="2" type="ORF">NCTC10289_01654</name>
</gene>
<accession>A0A376CZQ4</accession>
<evidence type="ECO:0000259" key="1">
    <source>
        <dbReference type="SMART" id="SM00382"/>
    </source>
</evidence>
<dbReference type="RefSeq" id="WP_115022449.1">
    <property type="nucleotide sequence ID" value="NZ_CP069533.1"/>
</dbReference>
<evidence type="ECO:0000313" key="2">
    <source>
        <dbReference type="EMBL" id="STC78786.1"/>
    </source>
</evidence>
<dbReference type="EC" id="3.1.21.-" evidence="2"/>
<proteinExistence type="predicted"/>
<dbReference type="PANTHER" id="PTHR37291">
    <property type="entry name" value="5-METHYLCYTOSINE-SPECIFIC RESTRICTION ENZYME B"/>
    <property type="match status" value="1"/>
</dbReference>
<dbReference type="InterPro" id="IPR003593">
    <property type="entry name" value="AAA+_ATPase"/>
</dbReference>
<reference evidence="2 3" key="1">
    <citation type="submission" date="2018-06" db="EMBL/GenBank/DDBJ databases">
        <authorList>
            <consortium name="Pathogen Informatics"/>
            <person name="Doyle S."/>
        </authorList>
    </citation>
    <scope>NUCLEOTIDE SEQUENCE [LARGE SCALE GENOMIC DNA]</scope>
    <source>
        <strain evidence="2 3">NCTC10289</strain>
    </source>
</reference>